<feature type="transmembrane region" description="Helical" evidence="1">
    <location>
        <begin position="172"/>
        <end position="190"/>
    </location>
</feature>
<dbReference type="Proteomes" id="UP000199310">
    <property type="component" value="Unassembled WGS sequence"/>
</dbReference>
<feature type="transmembrane region" description="Helical" evidence="1">
    <location>
        <begin position="146"/>
        <end position="165"/>
    </location>
</feature>
<dbReference type="AlphaFoldDB" id="A0A1I0R319"/>
<dbReference type="EMBL" id="FOJG01000001">
    <property type="protein sequence ID" value="SEW34891.1"/>
    <property type="molecule type" value="Genomic_DNA"/>
</dbReference>
<feature type="transmembrane region" description="Helical" evidence="1">
    <location>
        <begin position="109"/>
        <end position="134"/>
    </location>
</feature>
<keyword evidence="3" id="KW-1185">Reference proteome</keyword>
<evidence type="ECO:0000256" key="1">
    <source>
        <dbReference type="SAM" id="Phobius"/>
    </source>
</evidence>
<dbReference type="OrthoDB" id="668512at2"/>
<accession>A0A1I0R319</accession>
<organism evidence="2 3">
    <name type="scientific">Chitinophaga arvensicola</name>
    <dbReference type="NCBI Taxonomy" id="29529"/>
    <lineage>
        <taxon>Bacteria</taxon>
        <taxon>Pseudomonadati</taxon>
        <taxon>Bacteroidota</taxon>
        <taxon>Chitinophagia</taxon>
        <taxon>Chitinophagales</taxon>
        <taxon>Chitinophagaceae</taxon>
        <taxon>Chitinophaga</taxon>
    </lineage>
</organism>
<keyword evidence="1" id="KW-1133">Transmembrane helix</keyword>
<name>A0A1I0R319_9BACT</name>
<gene>
    <name evidence="2" type="ORF">SAMN04488122_2160</name>
</gene>
<sequence>MALAANVELYLAPDCPQAGAIRSALSTGMQNARMVPDWKEYGDHHPHIPRYLKTSGSFQLAIAGEPVVFPEQPDQWAEIISHKLQAASQKPGGRERRARWQHLVKLHSSFWISLFIAFFPKCPFCWAAYLSFLGVAGAGAIPYKPWFLPLAIVLLALNLGALYLSRKKRRQAPFWISLAGATIILLNRYYFQMTPLVFAGAALLLIAALYNALPQRMVTSLKFYVARIIAPILKPTKI</sequence>
<keyword evidence="1" id="KW-0472">Membrane</keyword>
<evidence type="ECO:0000313" key="2">
    <source>
        <dbReference type="EMBL" id="SEW34891.1"/>
    </source>
</evidence>
<protein>
    <submittedName>
        <fullName evidence="2">Uncharacterized protein</fullName>
    </submittedName>
</protein>
<dbReference type="STRING" id="29529.SAMN04488122_2160"/>
<keyword evidence="1" id="KW-0812">Transmembrane</keyword>
<evidence type="ECO:0000313" key="3">
    <source>
        <dbReference type="Proteomes" id="UP000199310"/>
    </source>
</evidence>
<dbReference type="RefSeq" id="WP_089894327.1">
    <property type="nucleotide sequence ID" value="NZ_FOJG01000001.1"/>
</dbReference>
<feature type="transmembrane region" description="Helical" evidence="1">
    <location>
        <begin position="196"/>
        <end position="213"/>
    </location>
</feature>
<reference evidence="3" key="1">
    <citation type="submission" date="2016-10" db="EMBL/GenBank/DDBJ databases">
        <authorList>
            <person name="Varghese N."/>
            <person name="Submissions S."/>
        </authorList>
    </citation>
    <scope>NUCLEOTIDE SEQUENCE [LARGE SCALE GENOMIC DNA]</scope>
    <source>
        <strain evidence="3">DSM 3695</strain>
    </source>
</reference>
<proteinExistence type="predicted"/>